<evidence type="ECO:0000313" key="2">
    <source>
        <dbReference type="Proteomes" id="UP001201163"/>
    </source>
</evidence>
<keyword evidence="2" id="KW-1185">Reference proteome</keyword>
<organism evidence="1 2">
    <name type="scientific">Lactarius akahatsu</name>
    <dbReference type="NCBI Taxonomy" id="416441"/>
    <lineage>
        <taxon>Eukaryota</taxon>
        <taxon>Fungi</taxon>
        <taxon>Dikarya</taxon>
        <taxon>Basidiomycota</taxon>
        <taxon>Agaricomycotina</taxon>
        <taxon>Agaricomycetes</taxon>
        <taxon>Russulales</taxon>
        <taxon>Russulaceae</taxon>
        <taxon>Lactarius</taxon>
    </lineage>
</organism>
<protein>
    <submittedName>
        <fullName evidence="1">DUF1479-domain-containing protein</fullName>
    </submittedName>
</protein>
<dbReference type="PANTHER" id="PTHR30613">
    <property type="entry name" value="UNCHARACTERIZED PROTEIN YBIU-RELATED"/>
    <property type="match status" value="1"/>
</dbReference>
<dbReference type="Gene3D" id="2.60.120.330">
    <property type="entry name" value="B-lactam Antibiotic, Isopenicillin N Synthase, Chain"/>
    <property type="match status" value="1"/>
</dbReference>
<dbReference type="InterPro" id="IPR027443">
    <property type="entry name" value="IPNS-like_sf"/>
</dbReference>
<dbReference type="InterPro" id="IPR010856">
    <property type="entry name" value="Gig2-like"/>
</dbReference>
<evidence type="ECO:0000313" key="1">
    <source>
        <dbReference type="EMBL" id="KAH8979031.1"/>
    </source>
</evidence>
<reference evidence="1" key="1">
    <citation type="submission" date="2022-01" db="EMBL/GenBank/DDBJ databases">
        <title>Comparative genomics reveals a dynamic genome evolution in the ectomycorrhizal milk-cap (Lactarius) mushrooms.</title>
        <authorList>
            <consortium name="DOE Joint Genome Institute"/>
            <person name="Lebreton A."/>
            <person name="Tang N."/>
            <person name="Kuo A."/>
            <person name="LaButti K."/>
            <person name="Drula E."/>
            <person name="Barry K."/>
            <person name="Clum A."/>
            <person name="Lipzen A."/>
            <person name="Mousain D."/>
            <person name="Ng V."/>
            <person name="Wang R."/>
            <person name="Wang X."/>
            <person name="Dai Y."/>
            <person name="Henrissat B."/>
            <person name="Grigoriev I.V."/>
            <person name="Guerin-Laguette A."/>
            <person name="Yu F."/>
            <person name="Martin F.M."/>
        </authorList>
    </citation>
    <scope>NUCLEOTIDE SEQUENCE</scope>
    <source>
        <strain evidence="1">QP</strain>
    </source>
</reference>
<dbReference type="PANTHER" id="PTHR30613:SF1">
    <property type="entry name" value="DUF1479 DOMAIN PROTEIN (AFU_ORTHOLOGUE AFUA_5G09280)"/>
    <property type="match status" value="1"/>
</dbReference>
<dbReference type="Pfam" id="PF07350">
    <property type="entry name" value="Gig2-like"/>
    <property type="match status" value="1"/>
</dbReference>
<accession>A0AAD4L5J2</accession>
<name>A0AAD4L5J2_9AGAM</name>
<dbReference type="EMBL" id="JAKELL010000187">
    <property type="protein sequence ID" value="KAH8979031.1"/>
    <property type="molecule type" value="Genomic_DNA"/>
</dbReference>
<sequence length="468" mass="51811">MTATSVSTRTTRQKEEGSIATVFSSLSGGAPALPPRFSDLKKEIWTDALAQSWREVCDELHGVVEQVAERGADIVPSIRFSDLQKGLSKQQISQIRESGVVIVRGGVPREEALGWKQSLRDYISLNKDKVKGFPEGNIQAFEIYNSEAQTRARTHPALLQTQRALLQLWHASDPQAKLSLGTPISYYDRFRIRLPGDRSFVLGPHIDGGSLERWEDPGFRACFGAILSGRWRDHDPFDAAPRLHACQDLYHAANQCSIFRPWQGWTSMSTTGPGQGTLRVAPMLKLATAYLMLRPFFKPRTPSSGLDDWVVDVESVAFPGSQMGKTQELNETTHPHLQLARTVVSVPHVEPGDQIYWHCDLIHAVEGIHEGQSDSSVLYIPAVPLTVRNAEYLRDQREHFSQGLPAPDFPGGEGESYFLNRGGREHAHGEAGVHALGLEKFDIFEGASEGEAQTILEANRLLFAEASG</sequence>
<dbReference type="SUPFAM" id="SSF51197">
    <property type="entry name" value="Clavaminate synthase-like"/>
    <property type="match status" value="1"/>
</dbReference>
<comment type="caution">
    <text evidence="1">The sequence shown here is derived from an EMBL/GenBank/DDBJ whole genome shotgun (WGS) entry which is preliminary data.</text>
</comment>
<proteinExistence type="predicted"/>
<dbReference type="AlphaFoldDB" id="A0AAD4L5J2"/>
<dbReference type="Proteomes" id="UP001201163">
    <property type="component" value="Unassembled WGS sequence"/>
</dbReference>
<gene>
    <name evidence="1" type="ORF">EDB92DRAFT_1937422</name>
</gene>